<proteinExistence type="predicted"/>
<gene>
    <name evidence="2" type="ORF">DUI87_20405</name>
</gene>
<reference evidence="2 3" key="1">
    <citation type="submission" date="2018-07" db="EMBL/GenBank/DDBJ databases">
        <title>A high quality draft genome assembly of the barn swallow (H. rustica rustica).</title>
        <authorList>
            <person name="Formenti G."/>
            <person name="Chiara M."/>
            <person name="Poveda L."/>
            <person name="Francoijs K.-J."/>
            <person name="Bonisoli-Alquati A."/>
            <person name="Canova L."/>
            <person name="Gianfranceschi L."/>
            <person name="Horner D.S."/>
            <person name="Saino N."/>
        </authorList>
    </citation>
    <scope>NUCLEOTIDE SEQUENCE [LARGE SCALE GENOMIC DNA]</scope>
    <source>
        <strain evidence="2">Chelidonia</strain>
        <tissue evidence="2">Blood</tissue>
    </source>
</reference>
<dbReference type="Proteomes" id="UP000269221">
    <property type="component" value="Unassembled WGS sequence"/>
</dbReference>
<evidence type="ECO:0000313" key="2">
    <source>
        <dbReference type="EMBL" id="RMC03211.1"/>
    </source>
</evidence>
<accession>A0A3M0JSL3</accession>
<protein>
    <submittedName>
        <fullName evidence="2">Uncharacterized protein</fullName>
    </submittedName>
</protein>
<name>A0A3M0JSL3_HIRRU</name>
<organism evidence="2 3">
    <name type="scientific">Hirundo rustica rustica</name>
    <dbReference type="NCBI Taxonomy" id="333673"/>
    <lineage>
        <taxon>Eukaryota</taxon>
        <taxon>Metazoa</taxon>
        <taxon>Chordata</taxon>
        <taxon>Craniata</taxon>
        <taxon>Vertebrata</taxon>
        <taxon>Euteleostomi</taxon>
        <taxon>Archelosauria</taxon>
        <taxon>Archosauria</taxon>
        <taxon>Dinosauria</taxon>
        <taxon>Saurischia</taxon>
        <taxon>Theropoda</taxon>
        <taxon>Coelurosauria</taxon>
        <taxon>Aves</taxon>
        <taxon>Neognathae</taxon>
        <taxon>Neoaves</taxon>
        <taxon>Telluraves</taxon>
        <taxon>Australaves</taxon>
        <taxon>Passeriformes</taxon>
        <taxon>Sylvioidea</taxon>
        <taxon>Hirundinidae</taxon>
        <taxon>Hirundo</taxon>
    </lineage>
</organism>
<evidence type="ECO:0000313" key="3">
    <source>
        <dbReference type="Proteomes" id="UP000269221"/>
    </source>
</evidence>
<dbReference type="EMBL" id="QRBI01000131">
    <property type="protein sequence ID" value="RMC03211.1"/>
    <property type="molecule type" value="Genomic_DNA"/>
</dbReference>
<comment type="caution">
    <text evidence="2">The sequence shown here is derived from an EMBL/GenBank/DDBJ whole genome shotgun (WGS) entry which is preliminary data.</text>
</comment>
<evidence type="ECO:0000256" key="1">
    <source>
        <dbReference type="SAM" id="MobiDB-lite"/>
    </source>
</evidence>
<feature type="region of interest" description="Disordered" evidence="1">
    <location>
        <begin position="72"/>
        <end position="95"/>
    </location>
</feature>
<sequence>MAMTRKDSGRVNEWLNDSCQCALATQKANHTLRCIQSSGAGKARQGILPFCSSEISPGVLCPALRPLSQGRCGPTRTSPVEGPQDDQRAPLLQEKLREEKALERPFRTFLYLNGAYERAGEGLLTVACIDRKRVNGLIAEGG</sequence>
<keyword evidence="3" id="KW-1185">Reference proteome</keyword>
<dbReference type="AlphaFoldDB" id="A0A3M0JSL3"/>
<dbReference type="STRING" id="333673.A0A3M0JSL3"/>